<keyword evidence="1" id="KW-0812">Transmembrane</keyword>
<keyword evidence="1" id="KW-1133">Transmembrane helix</keyword>
<dbReference type="Proteomes" id="UP000039370">
    <property type="component" value="Unassembled WGS sequence"/>
</dbReference>
<evidence type="ECO:0000313" key="2">
    <source>
        <dbReference type="EMBL" id="CEN52875.1"/>
    </source>
</evidence>
<evidence type="ECO:0000313" key="3">
    <source>
        <dbReference type="Proteomes" id="UP000039370"/>
    </source>
</evidence>
<dbReference type="AlphaFoldDB" id="A0A0B7ILZ4"/>
<name>A0A0B7ILZ4_9FLAO</name>
<keyword evidence="1" id="KW-0472">Membrane</keyword>
<reference evidence="2 3" key="1">
    <citation type="submission" date="2015-01" db="EMBL/GenBank/DDBJ databases">
        <authorList>
            <person name="MANFREDI Pablo"/>
        </authorList>
    </citation>
    <scope>NUCLEOTIDE SEQUENCE [LARGE SCALE GENOMIC DNA]</scope>
    <source>
        <strain evidence="2 3">Cc11</strain>
    </source>
</reference>
<proteinExistence type="predicted"/>
<organism evidence="2 3">
    <name type="scientific">Capnocytophaga canimorsus</name>
    <dbReference type="NCBI Taxonomy" id="28188"/>
    <lineage>
        <taxon>Bacteria</taxon>
        <taxon>Pseudomonadati</taxon>
        <taxon>Bacteroidota</taxon>
        <taxon>Flavobacteriia</taxon>
        <taxon>Flavobacteriales</taxon>
        <taxon>Flavobacteriaceae</taxon>
        <taxon>Capnocytophaga</taxon>
    </lineage>
</organism>
<gene>
    <name evidence="2" type="ORF">CCAN11_30004</name>
</gene>
<evidence type="ECO:0000256" key="1">
    <source>
        <dbReference type="SAM" id="Phobius"/>
    </source>
</evidence>
<sequence>MSIVGVFLCTANSVLANNTGYQTLLGNTTIGIVMDFGELGAIAFLIFI</sequence>
<accession>A0A0B7ILZ4</accession>
<feature type="transmembrane region" description="Helical" evidence="1">
    <location>
        <begin position="26"/>
        <end position="47"/>
    </location>
</feature>
<dbReference type="EMBL" id="CDOK01000173">
    <property type="protein sequence ID" value="CEN52875.1"/>
    <property type="molecule type" value="Genomic_DNA"/>
</dbReference>
<protein>
    <submittedName>
        <fullName evidence="2">Uncharacterized protein</fullName>
    </submittedName>
</protein>